<name>A0A8J2ZC82_9PROT</name>
<accession>A0A8J2ZC82</accession>
<feature type="compositionally biased region" description="Low complexity" evidence="1">
    <location>
        <begin position="8"/>
        <end position="23"/>
    </location>
</feature>
<reference evidence="2 3" key="1">
    <citation type="journal article" date="2014" name="Int. J. Syst. Evol. Microbiol.">
        <title>Complete genome sequence of Corynebacterium casei LMG S-19264T (=DSM 44701T), isolated from a smear-ripened cheese.</title>
        <authorList>
            <consortium name="US DOE Joint Genome Institute (JGI-PGF)"/>
            <person name="Walter F."/>
            <person name="Albersmeier A."/>
            <person name="Kalinowski J."/>
            <person name="Ruckert C."/>
        </authorList>
    </citation>
    <scope>NUCLEOTIDE SEQUENCE [LARGE SCALE GENOMIC DNA]</scope>
    <source>
        <strain evidence="2 3">CGMCC 1.16330</strain>
    </source>
</reference>
<proteinExistence type="predicted"/>
<sequence length="59" mass="6026">MIAEVDLARPAGADRAAAHGIRGTRPSSSAELKEHRGVSGIADIVPHPDRTAAAGGEVR</sequence>
<dbReference type="EMBL" id="BMKS01000007">
    <property type="protein sequence ID" value="GGG37386.1"/>
    <property type="molecule type" value="Genomic_DNA"/>
</dbReference>
<comment type="caution">
    <text evidence="2">The sequence shown here is derived from an EMBL/GenBank/DDBJ whole genome shotgun (WGS) entry which is preliminary data.</text>
</comment>
<evidence type="ECO:0000313" key="2">
    <source>
        <dbReference type="EMBL" id="GGG37386.1"/>
    </source>
</evidence>
<keyword evidence="3" id="KW-1185">Reference proteome</keyword>
<protein>
    <submittedName>
        <fullName evidence="2">Uncharacterized protein</fullName>
    </submittedName>
</protein>
<evidence type="ECO:0000313" key="3">
    <source>
        <dbReference type="Proteomes" id="UP000597507"/>
    </source>
</evidence>
<gene>
    <name evidence="2" type="ORF">GCM10010964_26550</name>
</gene>
<dbReference type="Proteomes" id="UP000597507">
    <property type="component" value="Unassembled WGS sequence"/>
</dbReference>
<organism evidence="2 3">
    <name type="scientific">Caldovatus sediminis</name>
    <dbReference type="NCBI Taxonomy" id="2041189"/>
    <lineage>
        <taxon>Bacteria</taxon>
        <taxon>Pseudomonadati</taxon>
        <taxon>Pseudomonadota</taxon>
        <taxon>Alphaproteobacteria</taxon>
        <taxon>Acetobacterales</taxon>
        <taxon>Roseomonadaceae</taxon>
        <taxon>Caldovatus</taxon>
    </lineage>
</organism>
<feature type="region of interest" description="Disordered" evidence="1">
    <location>
        <begin position="1"/>
        <end position="59"/>
    </location>
</feature>
<evidence type="ECO:0000256" key="1">
    <source>
        <dbReference type="SAM" id="MobiDB-lite"/>
    </source>
</evidence>
<dbReference type="AlphaFoldDB" id="A0A8J2ZC82"/>